<reference evidence="2" key="2">
    <citation type="journal article" date="2021" name="PeerJ">
        <title>Extensive microbial diversity within the chicken gut microbiome revealed by metagenomics and culture.</title>
        <authorList>
            <person name="Gilroy R."/>
            <person name="Ravi A."/>
            <person name="Getino M."/>
            <person name="Pursley I."/>
            <person name="Horton D.L."/>
            <person name="Alikhan N.F."/>
            <person name="Baker D."/>
            <person name="Gharbi K."/>
            <person name="Hall N."/>
            <person name="Watson M."/>
            <person name="Adriaenssens E.M."/>
            <person name="Foster-Nyarko E."/>
            <person name="Jarju S."/>
            <person name="Secka A."/>
            <person name="Antonio M."/>
            <person name="Oren A."/>
            <person name="Chaudhuri R.R."/>
            <person name="La Ragione R."/>
            <person name="Hildebrand F."/>
            <person name="Pallen M.J."/>
        </authorList>
    </citation>
    <scope>NUCLEOTIDE SEQUENCE</scope>
    <source>
        <strain evidence="2">B1-8020</strain>
    </source>
</reference>
<proteinExistence type="predicted"/>
<keyword evidence="1" id="KW-0732">Signal</keyword>
<evidence type="ECO:0000313" key="2">
    <source>
        <dbReference type="EMBL" id="MBO8473237.1"/>
    </source>
</evidence>
<accession>A0A9D9NH36</accession>
<dbReference type="PROSITE" id="PS51257">
    <property type="entry name" value="PROKAR_LIPOPROTEIN"/>
    <property type="match status" value="1"/>
</dbReference>
<feature type="chain" id="PRO_5039380055" description="Lipoprotein" evidence="1">
    <location>
        <begin position="22"/>
        <end position="146"/>
    </location>
</feature>
<gene>
    <name evidence="2" type="ORF">IAB81_06360</name>
</gene>
<comment type="caution">
    <text evidence="2">The sequence shown here is derived from an EMBL/GenBank/DDBJ whole genome shotgun (WGS) entry which is preliminary data.</text>
</comment>
<dbReference type="AlphaFoldDB" id="A0A9D9NH36"/>
<evidence type="ECO:0000256" key="1">
    <source>
        <dbReference type="SAM" id="SignalP"/>
    </source>
</evidence>
<evidence type="ECO:0008006" key="4">
    <source>
        <dbReference type="Google" id="ProtNLM"/>
    </source>
</evidence>
<reference evidence="2" key="1">
    <citation type="submission" date="2020-10" db="EMBL/GenBank/DDBJ databases">
        <authorList>
            <person name="Gilroy R."/>
        </authorList>
    </citation>
    <scope>NUCLEOTIDE SEQUENCE</scope>
    <source>
        <strain evidence="2">B1-8020</strain>
    </source>
</reference>
<protein>
    <recommendedName>
        <fullName evidence="4">Lipoprotein</fullName>
    </recommendedName>
</protein>
<dbReference type="EMBL" id="JADIMA010000061">
    <property type="protein sequence ID" value="MBO8473237.1"/>
    <property type="molecule type" value="Genomic_DNA"/>
</dbReference>
<organism evidence="2 3">
    <name type="scientific">Candidatus Merdivivens pullicola</name>
    <dbReference type="NCBI Taxonomy" id="2840872"/>
    <lineage>
        <taxon>Bacteria</taxon>
        <taxon>Pseudomonadati</taxon>
        <taxon>Bacteroidota</taxon>
        <taxon>Bacteroidia</taxon>
        <taxon>Bacteroidales</taxon>
        <taxon>Muribaculaceae</taxon>
        <taxon>Muribaculaceae incertae sedis</taxon>
        <taxon>Candidatus Merdivivens</taxon>
    </lineage>
</organism>
<evidence type="ECO:0000313" key="3">
    <source>
        <dbReference type="Proteomes" id="UP000823604"/>
    </source>
</evidence>
<feature type="signal peptide" evidence="1">
    <location>
        <begin position="1"/>
        <end position="21"/>
    </location>
</feature>
<sequence>MSRETRRPAASSLLLLLPVIAALSSCSELSEYYCFDKSAGVDDLSYHFEFEMKGFPETYDVSFYTRVEGKNQEIYEEEGIPLSIVLTSPSGKKYSETFEFRAPGRDKSSPYRTGVSVSEPGIWKMDVEAGRTRLYMTGLGLYIERN</sequence>
<name>A0A9D9NH36_9BACT</name>
<dbReference type="Proteomes" id="UP000823604">
    <property type="component" value="Unassembled WGS sequence"/>
</dbReference>